<reference evidence="1 2" key="1">
    <citation type="submission" date="2016-03" db="EMBL/GenBank/DDBJ databases">
        <title>Complete genome sequence of a soil Actinobacterium, Nocardioides dokdonensis FR1436.</title>
        <authorList>
            <person name="Kwon S.-K."/>
            <person name="Kim K."/>
            <person name="Kim J.F."/>
        </authorList>
    </citation>
    <scope>NUCLEOTIDE SEQUENCE [LARGE SCALE GENOMIC DNA]</scope>
    <source>
        <strain evidence="1 2">FR1436</strain>
    </source>
</reference>
<dbReference type="PATRIC" id="fig|1300347.3.peg.3321"/>
<evidence type="ECO:0008006" key="3">
    <source>
        <dbReference type="Google" id="ProtNLM"/>
    </source>
</evidence>
<dbReference type="KEGG" id="ndk:I601_3313"/>
<proteinExistence type="predicted"/>
<organism evidence="1 2">
    <name type="scientific">Nocardioides dokdonensis FR1436</name>
    <dbReference type="NCBI Taxonomy" id="1300347"/>
    <lineage>
        <taxon>Bacteria</taxon>
        <taxon>Bacillati</taxon>
        <taxon>Actinomycetota</taxon>
        <taxon>Actinomycetes</taxon>
        <taxon>Propionibacteriales</taxon>
        <taxon>Nocardioidaceae</taxon>
        <taxon>Nocardioides</taxon>
    </lineage>
</organism>
<protein>
    <recommendedName>
        <fullName evidence="3">DUF559 domain-containing protein</fullName>
    </recommendedName>
</protein>
<keyword evidence="2" id="KW-1185">Reference proteome</keyword>
<dbReference type="STRING" id="1300347.I601_3313"/>
<evidence type="ECO:0000313" key="1">
    <source>
        <dbReference type="EMBL" id="ANH39720.1"/>
    </source>
</evidence>
<gene>
    <name evidence="1" type="ORF">I601_3313</name>
</gene>
<dbReference type="EMBL" id="CP015079">
    <property type="protein sequence ID" value="ANH39720.1"/>
    <property type="molecule type" value="Genomic_DNA"/>
</dbReference>
<accession>A0A1A9GPX8</accession>
<dbReference type="OrthoDB" id="3173471at2"/>
<dbReference type="RefSeq" id="WP_068112076.1">
    <property type="nucleotide sequence ID" value="NZ_CP015079.1"/>
</dbReference>
<evidence type="ECO:0000313" key="2">
    <source>
        <dbReference type="Proteomes" id="UP000077868"/>
    </source>
</evidence>
<name>A0A1A9GPX8_9ACTN</name>
<dbReference type="AlphaFoldDB" id="A0A1A9GPX8"/>
<dbReference type="Proteomes" id="UP000077868">
    <property type="component" value="Chromosome"/>
</dbReference>
<sequence>MDSTPSTPVRGHLRLVGKRRISHGLYDDLVEDQHDDAQFVSDLKAYLLVLPESAVFTSVTAARVLGWRLPQLPDHVPVFAAVHQKDRRPRRAGLVCSRLVGPREAQDRRQLPLDTPTEILLRAARDFGVLDVVIMIDSALQLGHLDPEAMEQLLRSGRPGVRVLRAAWRLSHRQTESAGETVLRVLHRVLGVLVEPQAVLHDDEGRVVGRADLRLTGTRRVHEYDGGVHRDKAQHRADLRRERGLREAAYERGGYTLDDLLNHPVVVMHEIDRALDRPHDVRRLDTWRRLVEDSMYGATGRARVRDRWRRWGDFVVLRVG</sequence>